<dbReference type="EMBL" id="CP021121">
    <property type="protein sequence ID" value="ARQ68383.1"/>
    <property type="molecule type" value="Genomic_DNA"/>
</dbReference>
<dbReference type="SUPFAM" id="SSF52540">
    <property type="entry name" value="P-loop containing nucleoside triphosphate hydrolases"/>
    <property type="match status" value="1"/>
</dbReference>
<keyword evidence="2" id="KW-0808">Transferase</keyword>
<reference evidence="4 5" key="1">
    <citation type="submission" date="2017-05" db="EMBL/GenBank/DDBJ databases">
        <title>Complete genome sequence of Streptomyces sp. SCSIO 03032 revealed the diverse biosynthetic pathways for its bioactive secondary metabolites.</title>
        <authorList>
            <person name="Ma L."/>
            <person name="Zhu Y."/>
            <person name="Zhang W."/>
            <person name="Zhang G."/>
            <person name="Tian X."/>
            <person name="Zhang S."/>
            <person name="Zhang C."/>
        </authorList>
    </citation>
    <scope>NUCLEOTIDE SEQUENCE [LARGE SCALE GENOMIC DNA]</scope>
    <source>
        <strain evidence="4 5">SCSIO 03032</strain>
    </source>
</reference>
<comment type="similarity">
    <text evidence="1">Belongs to the sulfotransferase 1 family.</text>
</comment>
<dbReference type="KEGG" id="smao:CAG99_05550"/>
<gene>
    <name evidence="4" type="ORF">CAG99_05550</name>
</gene>
<evidence type="ECO:0000313" key="5">
    <source>
        <dbReference type="Proteomes" id="UP000194218"/>
    </source>
</evidence>
<evidence type="ECO:0000256" key="2">
    <source>
        <dbReference type="ARBA" id="ARBA00022679"/>
    </source>
</evidence>
<evidence type="ECO:0000256" key="1">
    <source>
        <dbReference type="ARBA" id="ARBA00005771"/>
    </source>
</evidence>
<organism evidence="4 5">
    <name type="scientific">Streptomyces marincola</name>
    <dbReference type="NCBI Taxonomy" id="2878388"/>
    <lineage>
        <taxon>Bacteria</taxon>
        <taxon>Bacillati</taxon>
        <taxon>Actinomycetota</taxon>
        <taxon>Actinomycetes</taxon>
        <taxon>Kitasatosporales</taxon>
        <taxon>Streptomycetaceae</taxon>
        <taxon>Streptomyces</taxon>
    </lineage>
</organism>
<protein>
    <recommendedName>
        <fullName evidence="3">Sulfotransferase domain-containing protein</fullName>
    </recommendedName>
</protein>
<feature type="domain" description="Sulfotransferase" evidence="3">
    <location>
        <begin position="74"/>
        <end position="322"/>
    </location>
</feature>
<dbReference type="Pfam" id="PF00685">
    <property type="entry name" value="Sulfotransfer_1"/>
    <property type="match status" value="1"/>
</dbReference>
<keyword evidence="5" id="KW-1185">Reference proteome</keyword>
<dbReference type="InterPro" id="IPR027417">
    <property type="entry name" value="P-loop_NTPase"/>
</dbReference>
<proteinExistence type="inferred from homology"/>
<sequence>MVFPRSSCRSAGHCCRVKEWSGTPAHLCDGGSGGTGRMNTGRAVQHRHMDAPAVRTYRSFAMDSTNWDGFMRRPDDIVISTPPKVGTTWTQRIVSVLVFQSPRLPGPLMDISPWLDGVFVPRDAMVRTLEAQRHRRFIKTHLPADGLLLDPETSYLVVARDPRDTAVSAHNHAYGMHRSAGELPPPPAGEEVHTPRLPEIPRDLASFWRAYFTRSAFPWEPNGWPFNSPTHHLASWWQLRDRPNVLLLHYQDLLDDLDGQMRRVSAFLGIPVDESRWPELVAACRFPAMKAERERILAGGLTTDMAARFEFFHRGRNGQWHDVCEDPEARGLFEAAVSDLPDDMRAWLTRTAPMSAPD</sequence>
<evidence type="ECO:0000313" key="4">
    <source>
        <dbReference type="EMBL" id="ARQ68383.1"/>
    </source>
</evidence>
<dbReference type="AlphaFoldDB" id="A0A1W7CU95"/>
<evidence type="ECO:0000259" key="3">
    <source>
        <dbReference type="Pfam" id="PF00685"/>
    </source>
</evidence>
<dbReference type="Proteomes" id="UP000194218">
    <property type="component" value="Chromosome"/>
</dbReference>
<dbReference type="GO" id="GO:0008146">
    <property type="term" value="F:sulfotransferase activity"/>
    <property type="evidence" value="ECO:0007669"/>
    <property type="project" value="InterPro"/>
</dbReference>
<dbReference type="Gene3D" id="3.40.50.300">
    <property type="entry name" value="P-loop containing nucleotide triphosphate hydrolases"/>
    <property type="match status" value="1"/>
</dbReference>
<accession>A0A1W7CU95</accession>
<dbReference type="PANTHER" id="PTHR11783">
    <property type="entry name" value="SULFOTRANSFERASE SULT"/>
    <property type="match status" value="1"/>
</dbReference>
<name>A0A1W7CU95_9ACTN</name>
<dbReference type="InterPro" id="IPR000863">
    <property type="entry name" value="Sulfotransferase_dom"/>
</dbReference>